<comment type="caution">
    <text evidence="2">The sequence shown here is derived from an EMBL/GenBank/DDBJ whole genome shotgun (WGS) entry which is preliminary data.</text>
</comment>
<organism evidence="2 3">
    <name type="scientific">Balaenoptera physalus</name>
    <name type="common">Fin whale</name>
    <name type="synonym">Balaena physalus</name>
    <dbReference type="NCBI Taxonomy" id="9770"/>
    <lineage>
        <taxon>Eukaryota</taxon>
        <taxon>Metazoa</taxon>
        <taxon>Chordata</taxon>
        <taxon>Craniata</taxon>
        <taxon>Vertebrata</taxon>
        <taxon>Euteleostomi</taxon>
        <taxon>Mammalia</taxon>
        <taxon>Eutheria</taxon>
        <taxon>Laurasiatheria</taxon>
        <taxon>Artiodactyla</taxon>
        <taxon>Whippomorpha</taxon>
        <taxon>Cetacea</taxon>
        <taxon>Mysticeti</taxon>
        <taxon>Balaenopteridae</taxon>
        <taxon>Balaenoptera</taxon>
    </lineage>
</organism>
<feature type="non-terminal residue" evidence="2">
    <location>
        <position position="1"/>
    </location>
</feature>
<dbReference type="Proteomes" id="UP000437017">
    <property type="component" value="Unassembled WGS sequence"/>
</dbReference>
<keyword evidence="3" id="KW-1185">Reference proteome</keyword>
<proteinExistence type="predicted"/>
<evidence type="ECO:0000313" key="3">
    <source>
        <dbReference type="Proteomes" id="UP000437017"/>
    </source>
</evidence>
<evidence type="ECO:0000256" key="1">
    <source>
        <dbReference type="SAM" id="MobiDB-lite"/>
    </source>
</evidence>
<sequence>VEHLIVLAGSLQTKSIRLIFVYNRYNKAATSEDFAGGRYKGDTCTVQVVRQYPGQHILVKQAQGSRGGDLSGELLGHQHFSVKYPKGILVDIPSQDQLKQHAEESSNTRKKTEEVGIPMLPTLPHTCRNPREGDMSYIVLGTQDDVWILNESVLEQLNAGIKVEAANTDQTSKKKKYGTEVTKALLSARNQTLQTRGVSMLGPEERPVFKLCQNHFGQRSYKKGRTTQNFLISVAQRNSRIWLTVLRAQRPSQAQGNNQAAFRSREQSLEAV</sequence>
<evidence type="ECO:0000313" key="2">
    <source>
        <dbReference type="EMBL" id="KAB0395030.1"/>
    </source>
</evidence>
<feature type="compositionally biased region" description="Basic and acidic residues" evidence="1">
    <location>
        <begin position="263"/>
        <end position="272"/>
    </location>
</feature>
<name>A0A643C4Q1_BALPH</name>
<feature type="region of interest" description="Disordered" evidence="1">
    <location>
        <begin position="253"/>
        <end position="272"/>
    </location>
</feature>
<gene>
    <name evidence="2" type="ORF">E2I00_011976</name>
</gene>
<protein>
    <submittedName>
        <fullName evidence="2">Uncharacterized protein</fullName>
    </submittedName>
</protein>
<dbReference type="AlphaFoldDB" id="A0A643C4Q1"/>
<dbReference type="EMBL" id="SGJD01002617">
    <property type="protein sequence ID" value="KAB0395030.1"/>
    <property type="molecule type" value="Genomic_DNA"/>
</dbReference>
<accession>A0A643C4Q1</accession>
<reference evidence="2 3" key="1">
    <citation type="journal article" date="2019" name="PLoS ONE">
        <title>Genomic analyses reveal an absence of contemporary introgressive admixture between fin whales and blue whales, despite known hybrids.</title>
        <authorList>
            <person name="Westbury M.V."/>
            <person name="Petersen B."/>
            <person name="Lorenzen E.D."/>
        </authorList>
    </citation>
    <scope>NUCLEOTIDE SEQUENCE [LARGE SCALE GENOMIC DNA]</scope>
    <source>
        <strain evidence="2">FinWhale-01</strain>
    </source>
</reference>